<evidence type="ECO:0000256" key="1">
    <source>
        <dbReference type="ARBA" id="ARBA00022679"/>
    </source>
</evidence>
<sequence length="93" mass="10261">SLHKHNVRLTIIGDISRFSRRLQDRIKNSVALTANNTGLNLNIAANYGGRWDITQSVQQLASSLAKGELAIEDINENAISSHLCLHDRSPVDL</sequence>
<organism evidence="2 3">
    <name type="scientific">Klebsiella aerogenes</name>
    <name type="common">Enterobacter aerogenes</name>
    <dbReference type="NCBI Taxonomy" id="548"/>
    <lineage>
        <taxon>Bacteria</taxon>
        <taxon>Pseudomonadati</taxon>
        <taxon>Pseudomonadota</taxon>
        <taxon>Gammaproteobacteria</taxon>
        <taxon>Enterobacterales</taxon>
        <taxon>Enterobacteriaceae</taxon>
        <taxon>Klebsiella/Raoultella group</taxon>
        <taxon>Klebsiella</taxon>
    </lineage>
</organism>
<dbReference type="Proteomes" id="UP001279012">
    <property type="component" value="Unassembled WGS sequence"/>
</dbReference>
<dbReference type="InterPro" id="IPR036424">
    <property type="entry name" value="UPP_synth-like_sf"/>
</dbReference>
<dbReference type="Gene3D" id="3.40.1180.10">
    <property type="entry name" value="Decaprenyl diphosphate synthase-like"/>
    <property type="match status" value="1"/>
</dbReference>
<feature type="non-terminal residue" evidence="2">
    <location>
        <position position="1"/>
    </location>
</feature>
<protein>
    <submittedName>
        <fullName evidence="2">Undecaprenyl diphosphate synthase family protein</fullName>
    </submittedName>
</protein>
<dbReference type="InterPro" id="IPR001441">
    <property type="entry name" value="UPP_synth-like"/>
</dbReference>
<dbReference type="SUPFAM" id="SSF64005">
    <property type="entry name" value="Undecaprenyl diphosphate synthase"/>
    <property type="match status" value="1"/>
</dbReference>
<comment type="caution">
    <text evidence="2">The sequence shown here is derived from an EMBL/GenBank/DDBJ whole genome shotgun (WGS) entry which is preliminary data.</text>
</comment>
<evidence type="ECO:0000313" key="3">
    <source>
        <dbReference type="Proteomes" id="UP001279012"/>
    </source>
</evidence>
<proteinExistence type="predicted"/>
<dbReference type="PANTHER" id="PTHR10291:SF0">
    <property type="entry name" value="DEHYDRODOLICHYL DIPHOSPHATE SYNTHASE 2"/>
    <property type="match status" value="1"/>
</dbReference>
<dbReference type="GO" id="GO:0008834">
    <property type="term" value="F:ditrans,polycis-undecaprenyl-diphosphate synthase [(2E,6E)-farnesyl-diphosphate specific] activity"/>
    <property type="evidence" value="ECO:0007669"/>
    <property type="project" value="TreeGrafter"/>
</dbReference>
<gene>
    <name evidence="2" type="ORF">SJ059_28010</name>
</gene>
<evidence type="ECO:0000313" key="2">
    <source>
        <dbReference type="EMBL" id="MDX7018268.1"/>
    </source>
</evidence>
<dbReference type="GO" id="GO:0000287">
    <property type="term" value="F:magnesium ion binding"/>
    <property type="evidence" value="ECO:0007669"/>
    <property type="project" value="TreeGrafter"/>
</dbReference>
<dbReference type="GO" id="GO:0016094">
    <property type="term" value="P:polyprenol biosynthetic process"/>
    <property type="evidence" value="ECO:0007669"/>
    <property type="project" value="TreeGrafter"/>
</dbReference>
<dbReference type="EMBL" id="JAWZZT010000725">
    <property type="protein sequence ID" value="MDX7018268.1"/>
    <property type="molecule type" value="Genomic_DNA"/>
</dbReference>
<accession>A0AAW9EEQ4</accession>
<dbReference type="Pfam" id="PF01255">
    <property type="entry name" value="Prenyltransf"/>
    <property type="match status" value="1"/>
</dbReference>
<feature type="non-terminal residue" evidence="2">
    <location>
        <position position="93"/>
    </location>
</feature>
<reference evidence="2" key="1">
    <citation type="submission" date="2023-11" db="EMBL/GenBank/DDBJ databases">
        <title>Detection of rare carbapenemases in Enterobacterales - comparison of two colorimetric and two CIM-based carbapenemase assays.</title>
        <authorList>
            <person name="Schaffarczyk L."/>
            <person name="Noster J."/>
            <person name="Stelzer Y."/>
            <person name="Sattler J."/>
            <person name="Gatermann S."/>
            <person name="Hamprecht A."/>
        </authorList>
    </citation>
    <scope>NUCLEOTIDE SEQUENCE</scope>
    <source>
        <strain evidence="2">CIM-Cont-037</strain>
    </source>
</reference>
<dbReference type="PANTHER" id="PTHR10291">
    <property type="entry name" value="DEHYDRODOLICHYL DIPHOSPHATE SYNTHASE FAMILY MEMBER"/>
    <property type="match status" value="1"/>
</dbReference>
<keyword evidence="1" id="KW-0808">Transferase</keyword>
<dbReference type="AlphaFoldDB" id="A0AAW9EEQ4"/>
<name>A0AAW9EEQ4_KLEAE</name>
<dbReference type="GO" id="GO:0005829">
    <property type="term" value="C:cytosol"/>
    <property type="evidence" value="ECO:0007669"/>
    <property type="project" value="TreeGrafter"/>
</dbReference>